<evidence type="ECO:0000256" key="4">
    <source>
        <dbReference type="ARBA" id="ARBA00022448"/>
    </source>
</evidence>
<dbReference type="NCBIfam" id="TIGR00879">
    <property type="entry name" value="SP"/>
    <property type="match status" value="1"/>
</dbReference>
<dbReference type="PANTHER" id="PTHR48023:SF4">
    <property type="entry name" value="D-XYLOSE-PROTON SYMPORTER-LIKE 2"/>
    <property type="match status" value="1"/>
</dbReference>
<feature type="compositionally biased region" description="Polar residues" evidence="8">
    <location>
        <begin position="478"/>
        <end position="497"/>
    </location>
</feature>
<protein>
    <recommendedName>
        <fullName evidence="10">Major facilitator superfamily (MFS) profile domain-containing protein</fullName>
    </recommendedName>
</protein>
<feature type="compositionally biased region" description="Polar residues" evidence="8">
    <location>
        <begin position="395"/>
        <end position="409"/>
    </location>
</feature>
<feature type="transmembrane region" description="Helical" evidence="9">
    <location>
        <begin position="341"/>
        <end position="365"/>
    </location>
</feature>
<dbReference type="GO" id="GO:0022857">
    <property type="term" value="F:transmembrane transporter activity"/>
    <property type="evidence" value="ECO:0007669"/>
    <property type="project" value="InterPro"/>
</dbReference>
<evidence type="ECO:0000256" key="1">
    <source>
        <dbReference type="ARBA" id="ARBA00000618"/>
    </source>
</evidence>
<dbReference type="InterPro" id="IPR003663">
    <property type="entry name" value="Sugar/inositol_transpt"/>
</dbReference>
<keyword evidence="4" id="KW-0813">Transport</keyword>
<feature type="transmembrane region" description="Helical" evidence="9">
    <location>
        <begin position="163"/>
        <end position="186"/>
    </location>
</feature>
<dbReference type="OMA" id="WVNYGCL"/>
<organism evidence="11 12">
    <name type="scientific">Patiria miniata</name>
    <name type="common">Bat star</name>
    <name type="synonym">Asterina miniata</name>
    <dbReference type="NCBI Taxonomy" id="46514"/>
    <lineage>
        <taxon>Eukaryota</taxon>
        <taxon>Metazoa</taxon>
        <taxon>Echinodermata</taxon>
        <taxon>Eleutherozoa</taxon>
        <taxon>Asterozoa</taxon>
        <taxon>Asteroidea</taxon>
        <taxon>Valvatacea</taxon>
        <taxon>Valvatida</taxon>
        <taxon>Asterinidae</taxon>
        <taxon>Patiria</taxon>
    </lineage>
</organism>
<dbReference type="CTD" id="154091"/>
<dbReference type="InterPro" id="IPR036259">
    <property type="entry name" value="MFS_trans_sf"/>
</dbReference>
<keyword evidence="6 9" id="KW-1133">Transmembrane helix</keyword>
<dbReference type="GeneID" id="119728735"/>
<dbReference type="InterPro" id="IPR050820">
    <property type="entry name" value="MFS_Sugar_Transporter"/>
</dbReference>
<evidence type="ECO:0000256" key="8">
    <source>
        <dbReference type="SAM" id="MobiDB-lite"/>
    </source>
</evidence>
<dbReference type="Proteomes" id="UP000887568">
    <property type="component" value="Unplaced"/>
</dbReference>
<feature type="transmembrane region" description="Helical" evidence="9">
    <location>
        <begin position="35"/>
        <end position="57"/>
    </location>
</feature>
<keyword evidence="12" id="KW-1185">Reference proteome</keyword>
<comment type="similarity">
    <text evidence="3">Belongs to the major facilitator superfamily. Sugar transporter (TC 2.A.1.1) family. Glucose transporter subfamily.</text>
</comment>
<keyword evidence="5 9" id="KW-0812">Transmembrane</keyword>
<reference evidence="11" key="1">
    <citation type="submission" date="2022-11" db="UniProtKB">
        <authorList>
            <consortium name="EnsemblMetazoa"/>
        </authorList>
    </citation>
    <scope>IDENTIFICATION</scope>
</reference>
<comment type="subcellular location">
    <subcellularLocation>
        <location evidence="2">Membrane</location>
        <topology evidence="2">Multi-pass membrane protein</topology>
    </subcellularLocation>
</comment>
<dbReference type="PANTHER" id="PTHR48023">
    <property type="entry name" value="D-XYLOSE-PROTON SYMPORTER-LIKE 2"/>
    <property type="match status" value="1"/>
</dbReference>
<dbReference type="SUPFAM" id="SSF103473">
    <property type="entry name" value="MFS general substrate transporter"/>
    <property type="match status" value="2"/>
</dbReference>
<feature type="transmembrane region" description="Helical" evidence="9">
    <location>
        <begin position="581"/>
        <end position="601"/>
    </location>
</feature>
<feature type="region of interest" description="Disordered" evidence="8">
    <location>
        <begin position="453"/>
        <end position="534"/>
    </location>
</feature>
<comment type="catalytic activity">
    <reaction evidence="1">
        <text>D-glucose(out) = D-glucose(in)</text>
        <dbReference type="Rhea" id="RHEA:60376"/>
        <dbReference type="ChEBI" id="CHEBI:4167"/>
    </reaction>
</comment>
<feature type="transmembrane region" description="Helical" evidence="9">
    <location>
        <begin position="544"/>
        <end position="569"/>
    </location>
</feature>
<evidence type="ECO:0000256" key="7">
    <source>
        <dbReference type="ARBA" id="ARBA00023136"/>
    </source>
</evidence>
<dbReference type="PROSITE" id="PS50850">
    <property type="entry name" value="MFS"/>
    <property type="match status" value="1"/>
</dbReference>
<feature type="domain" description="Major facilitator superfamily (MFS) profile" evidence="10">
    <location>
        <begin position="39"/>
        <end position="635"/>
    </location>
</feature>
<dbReference type="EnsemblMetazoa" id="XM_038201087.1">
    <property type="protein sequence ID" value="XP_038057015.1"/>
    <property type="gene ID" value="LOC119728735"/>
</dbReference>
<feature type="transmembrane region" description="Helical" evidence="9">
    <location>
        <begin position="130"/>
        <end position="151"/>
    </location>
</feature>
<feature type="transmembrane region" description="Helical" evidence="9">
    <location>
        <begin position="192"/>
        <end position="213"/>
    </location>
</feature>
<dbReference type="AlphaFoldDB" id="A0A914A097"/>
<dbReference type="InterPro" id="IPR005829">
    <property type="entry name" value="Sugar_transporter_CS"/>
</dbReference>
<evidence type="ECO:0000313" key="11">
    <source>
        <dbReference type="EnsemblMetazoa" id="XP_038057015.1"/>
    </source>
</evidence>
<evidence type="ECO:0000256" key="9">
    <source>
        <dbReference type="SAM" id="Phobius"/>
    </source>
</evidence>
<dbReference type="Pfam" id="PF00083">
    <property type="entry name" value="Sugar_tr"/>
    <property type="match status" value="2"/>
</dbReference>
<feature type="transmembrane region" description="Helical" evidence="9">
    <location>
        <begin position="77"/>
        <end position="97"/>
    </location>
</feature>
<feature type="region of interest" description="Disordered" evidence="8">
    <location>
        <begin position="395"/>
        <end position="429"/>
    </location>
</feature>
<evidence type="ECO:0000313" key="12">
    <source>
        <dbReference type="Proteomes" id="UP000887568"/>
    </source>
</evidence>
<dbReference type="GO" id="GO:1904659">
    <property type="term" value="P:D-glucose transmembrane transport"/>
    <property type="evidence" value="ECO:0007669"/>
    <property type="project" value="TreeGrafter"/>
</dbReference>
<evidence type="ECO:0000259" key="10">
    <source>
        <dbReference type="PROSITE" id="PS50850"/>
    </source>
</evidence>
<dbReference type="GO" id="GO:0016020">
    <property type="term" value="C:membrane"/>
    <property type="evidence" value="ECO:0007669"/>
    <property type="project" value="UniProtKB-SubCell"/>
</dbReference>
<keyword evidence="7 9" id="KW-0472">Membrane</keyword>
<feature type="compositionally biased region" description="Low complexity" evidence="8">
    <location>
        <begin position="508"/>
        <end position="534"/>
    </location>
</feature>
<evidence type="ECO:0000256" key="3">
    <source>
        <dbReference type="ARBA" id="ARBA00007004"/>
    </source>
</evidence>
<name>A0A914A097_PATMI</name>
<dbReference type="OrthoDB" id="4142200at2759"/>
<evidence type="ECO:0000256" key="5">
    <source>
        <dbReference type="ARBA" id="ARBA00022692"/>
    </source>
</evidence>
<evidence type="ECO:0000256" key="6">
    <source>
        <dbReference type="ARBA" id="ARBA00022989"/>
    </source>
</evidence>
<dbReference type="PRINTS" id="PR00171">
    <property type="entry name" value="SUGRTRNSPORT"/>
</dbReference>
<feature type="transmembrane region" description="Helical" evidence="9">
    <location>
        <begin position="104"/>
        <end position="124"/>
    </location>
</feature>
<dbReference type="Gene3D" id="1.20.1250.20">
    <property type="entry name" value="MFS general substrate transporter like domains"/>
    <property type="match status" value="2"/>
</dbReference>
<feature type="compositionally biased region" description="Low complexity" evidence="8">
    <location>
        <begin position="463"/>
        <end position="477"/>
    </location>
</feature>
<accession>A0A914A097</accession>
<evidence type="ECO:0000256" key="2">
    <source>
        <dbReference type="ARBA" id="ARBA00004141"/>
    </source>
</evidence>
<feature type="transmembrane region" description="Helical" evidence="9">
    <location>
        <begin position="310"/>
        <end position="334"/>
    </location>
</feature>
<sequence>MESMAELEEDVEEVDRDEFVSLTSAEHQPAGTTKFVLLAATMAALGGILFGYDIGIVSGAMLQLKEDFELNCQQQEMIVSLLLVGALIGALSGGFFVDWIGRRWSIILNTVIFITGAIVLAIAPVYEVLIIGRLIVGFAVSLSAIAECIYISEISPMKQRGRLVCVNEVGITLGLLLAYLVNYFLILVPSGWRYMFGLSIIPALVQGVGMFLLPPSPRFLMQKGRETQARTVLQKLRGTELIEGELSNIRNSLLTEHEYKVCDVLSTVDNMRGRFLIGVGLVFFQQFTGQTNVLYYAPTIFKSLGFGTDAAATMATVGLGLVKVLTTTICLCCVDKAGRRHFLLVGAGIMTVIIIILGIVAQFSLPVQAKRPCIAPNTTEVHSMVLSAQQQGNLSFSKNTSEAETSQQRSRVERDENPEPSAVTEQPVMQSATIIIPDITSKLKSLELTSSFSTASMHTRSPTSASSTETLTQSLTERNSNTQEATPESLATSNPSSEHVDVDQDLVTSLTTTASTNGTDIATGNGTGNTDATPTKADPGIAQIVAFICLTLYVGAYSYGFGPVTWLVLSEIFPVGIRGRASSLATVFNWGTNVLVSLTFLDVMNGIGPSWTFLLYGLICSVAFVFIYCVVPETKNRSLEQISAALKKKSNLTGLPGHCCLQRAGFCCPCCHGNKHHRLPLTDSYSDAQGTIDQMCLVETDNTRI</sequence>
<feature type="transmembrane region" description="Helical" evidence="9">
    <location>
        <begin position="613"/>
        <end position="631"/>
    </location>
</feature>
<dbReference type="RefSeq" id="XP_038057015.1">
    <property type="nucleotide sequence ID" value="XM_038201087.1"/>
</dbReference>
<dbReference type="InterPro" id="IPR020846">
    <property type="entry name" value="MFS_dom"/>
</dbReference>
<proteinExistence type="inferred from homology"/>
<feature type="transmembrane region" description="Helical" evidence="9">
    <location>
        <begin position="275"/>
        <end position="298"/>
    </location>
</feature>
<dbReference type="PROSITE" id="PS00216">
    <property type="entry name" value="SUGAR_TRANSPORT_1"/>
    <property type="match status" value="1"/>
</dbReference>
<dbReference type="InterPro" id="IPR005828">
    <property type="entry name" value="MFS_sugar_transport-like"/>
</dbReference>